<keyword evidence="2" id="KW-1185">Reference proteome</keyword>
<sequence length="62" mass="6991">MVCWKGKTIDLYILEGDGYAVMHVLYVNKMTVDFSEQASKAGTDLQRSEGNRPDFFVLDGDD</sequence>
<dbReference type="AlphaFoldDB" id="A0A1S2LCY3"/>
<protein>
    <submittedName>
        <fullName evidence="1">Uncharacterized protein</fullName>
    </submittedName>
</protein>
<dbReference type="EMBL" id="MLQQ01000040">
    <property type="protein sequence ID" value="OIJ10184.1"/>
    <property type="molecule type" value="Genomic_DNA"/>
</dbReference>
<reference evidence="1 2" key="1">
    <citation type="submission" date="2016-10" db="EMBL/GenBank/DDBJ databases">
        <title>Draft genome sequences of four alkaliphilic bacteria belonging to the Anaerobacillus genus.</title>
        <authorList>
            <person name="Bassil N.M."/>
            <person name="Lloyd J.R."/>
        </authorList>
    </citation>
    <scope>NUCLEOTIDE SEQUENCE [LARGE SCALE GENOMIC DNA]</scope>
    <source>
        <strain evidence="1 2">DSM 15340</strain>
    </source>
</reference>
<proteinExistence type="predicted"/>
<comment type="caution">
    <text evidence="1">The sequence shown here is derived from an EMBL/GenBank/DDBJ whole genome shotgun (WGS) entry which is preliminary data.</text>
</comment>
<name>A0A1S2LCY3_9BACI</name>
<gene>
    <name evidence="1" type="ORF">BKP35_13830</name>
</gene>
<dbReference type="Proteomes" id="UP000180098">
    <property type="component" value="Unassembled WGS sequence"/>
</dbReference>
<evidence type="ECO:0000313" key="2">
    <source>
        <dbReference type="Proteomes" id="UP000180098"/>
    </source>
</evidence>
<organism evidence="1 2">
    <name type="scientific">Anaerobacillus arseniciselenatis</name>
    <dbReference type="NCBI Taxonomy" id="85682"/>
    <lineage>
        <taxon>Bacteria</taxon>
        <taxon>Bacillati</taxon>
        <taxon>Bacillota</taxon>
        <taxon>Bacilli</taxon>
        <taxon>Bacillales</taxon>
        <taxon>Bacillaceae</taxon>
        <taxon>Anaerobacillus</taxon>
    </lineage>
</organism>
<evidence type="ECO:0000313" key="1">
    <source>
        <dbReference type="EMBL" id="OIJ10184.1"/>
    </source>
</evidence>
<dbReference type="RefSeq" id="WP_071313948.1">
    <property type="nucleotide sequence ID" value="NZ_MLQQ01000040.1"/>
</dbReference>
<accession>A0A1S2LCY3</accession>